<evidence type="ECO:0000313" key="3">
    <source>
        <dbReference type="Proteomes" id="UP000273811"/>
    </source>
</evidence>
<name>A0A443IK17_9BACI</name>
<dbReference type="PROSITE" id="PS51186">
    <property type="entry name" value="GNAT"/>
    <property type="match status" value="1"/>
</dbReference>
<dbReference type="OrthoDB" id="9775804at2"/>
<dbReference type="InterPro" id="IPR000182">
    <property type="entry name" value="GNAT_dom"/>
</dbReference>
<protein>
    <submittedName>
        <fullName evidence="2">GNAT family N-acetyltransferase</fullName>
    </submittedName>
</protein>
<dbReference type="GO" id="GO:0016747">
    <property type="term" value="F:acyltransferase activity, transferring groups other than amino-acyl groups"/>
    <property type="evidence" value="ECO:0007669"/>
    <property type="project" value="InterPro"/>
</dbReference>
<dbReference type="CDD" id="cd04301">
    <property type="entry name" value="NAT_SF"/>
    <property type="match status" value="1"/>
</dbReference>
<dbReference type="EMBL" id="QYTU02000052">
    <property type="protein sequence ID" value="RWR04836.1"/>
    <property type="molecule type" value="Genomic_DNA"/>
</dbReference>
<dbReference type="Pfam" id="PF00583">
    <property type="entry name" value="Acetyltransf_1"/>
    <property type="match status" value="1"/>
</dbReference>
<feature type="domain" description="N-acetyltransferase" evidence="1">
    <location>
        <begin position="1"/>
        <end position="148"/>
    </location>
</feature>
<reference evidence="2" key="1">
    <citation type="submission" date="2018-12" db="EMBL/GenBank/DDBJ databases">
        <authorList>
            <person name="Sun L."/>
            <person name="Chen Z."/>
        </authorList>
    </citation>
    <scope>NUCLEOTIDE SEQUENCE [LARGE SCALE GENOMIC DNA]</scope>
    <source>
        <strain evidence="2">DSM 16012</strain>
    </source>
</reference>
<dbReference type="Proteomes" id="UP000273811">
    <property type="component" value="Unassembled WGS sequence"/>
</dbReference>
<organism evidence="2 3">
    <name type="scientific">Siminovitchia fortis</name>
    <dbReference type="NCBI Taxonomy" id="254758"/>
    <lineage>
        <taxon>Bacteria</taxon>
        <taxon>Bacillati</taxon>
        <taxon>Bacillota</taxon>
        <taxon>Bacilli</taxon>
        <taxon>Bacillales</taxon>
        <taxon>Bacillaceae</taxon>
        <taxon>Siminovitchia</taxon>
    </lineage>
</organism>
<evidence type="ECO:0000259" key="1">
    <source>
        <dbReference type="PROSITE" id="PS51186"/>
    </source>
</evidence>
<dbReference type="AlphaFoldDB" id="A0A443IK17"/>
<comment type="caution">
    <text evidence="2">The sequence shown here is derived from an EMBL/GenBank/DDBJ whole genome shotgun (WGS) entry which is preliminary data.</text>
</comment>
<dbReference type="RefSeq" id="WP_120075607.1">
    <property type="nucleotide sequence ID" value="NZ_CP126113.1"/>
</dbReference>
<dbReference type="Gene3D" id="3.40.630.30">
    <property type="match status" value="1"/>
</dbReference>
<proteinExistence type="predicted"/>
<keyword evidence="3" id="KW-1185">Reference proteome</keyword>
<dbReference type="InterPro" id="IPR016181">
    <property type="entry name" value="Acyl_CoA_acyltransferase"/>
</dbReference>
<evidence type="ECO:0000313" key="2">
    <source>
        <dbReference type="EMBL" id="RWR04836.1"/>
    </source>
</evidence>
<dbReference type="SUPFAM" id="SSF55729">
    <property type="entry name" value="Acyl-CoA N-acyltransferases (Nat)"/>
    <property type="match status" value="1"/>
</dbReference>
<gene>
    <name evidence="2" type="ORF">D4N35_016375</name>
</gene>
<sequence>MKVSILKKCDVEEMKKLFLDVFSNEPWFDKWNNEKQLNAYMKDLTENNNSLSLALYDEKGELVGCSLGYVFNWWEGREYFIKEFFVSRKKQNQGAGSTFLTLINNILKAEEIKHITLATEKTVPAYHFYQKNGFSVLKDSVYLVKKVSE</sequence>
<accession>A0A443IK17</accession>